<evidence type="ECO:0000313" key="2">
    <source>
        <dbReference type="Proteomes" id="UP000636479"/>
    </source>
</evidence>
<dbReference type="GeneID" id="59347093"/>
<evidence type="ECO:0000313" key="1">
    <source>
        <dbReference type="EMBL" id="KAF7302221.1"/>
    </source>
</evidence>
<proteinExistence type="predicted"/>
<dbReference type="OrthoDB" id="5987198at2759"/>
<dbReference type="RefSeq" id="XP_037220221.1">
    <property type="nucleotide sequence ID" value="XM_037364577.1"/>
</dbReference>
<protein>
    <submittedName>
        <fullName evidence="1">Protein kinase domain-containing protein</fullName>
    </submittedName>
</protein>
<comment type="caution">
    <text evidence="1">The sequence shown here is derived from an EMBL/GenBank/DDBJ whole genome shotgun (WGS) entry which is preliminary data.</text>
</comment>
<dbReference type="Proteomes" id="UP000636479">
    <property type="component" value="Unassembled WGS sequence"/>
</dbReference>
<accession>A0A8H6W460</accession>
<dbReference type="EMBL" id="JACAZF010000006">
    <property type="protein sequence ID" value="KAF7302221.1"/>
    <property type="molecule type" value="Genomic_DNA"/>
</dbReference>
<keyword evidence="2" id="KW-1185">Reference proteome</keyword>
<reference evidence="1" key="1">
    <citation type="submission" date="2020-05" db="EMBL/GenBank/DDBJ databases">
        <title>Mycena genomes resolve the evolution of fungal bioluminescence.</title>
        <authorList>
            <person name="Tsai I.J."/>
        </authorList>
    </citation>
    <scope>NUCLEOTIDE SEQUENCE</scope>
    <source>
        <strain evidence="1">171206Taipei</strain>
    </source>
</reference>
<name>A0A8H6W460_9AGAR</name>
<gene>
    <name evidence="1" type="ORF">MIND_00789100</name>
</gene>
<organism evidence="1 2">
    <name type="scientific">Mycena indigotica</name>
    <dbReference type="NCBI Taxonomy" id="2126181"/>
    <lineage>
        <taxon>Eukaryota</taxon>
        <taxon>Fungi</taxon>
        <taxon>Dikarya</taxon>
        <taxon>Basidiomycota</taxon>
        <taxon>Agaricomycotina</taxon>
        <taxon>Agaricomycetes</taxon>
        <taxon>Agaricomycetidae</taxon>
        <taxon>Agaricales</taxon>
        <taxon>Marasmiineae</taxon>
        <taxon>Mycenaceae</taxon>
        <taxon>Mycena</taxon>
    </lineage>
</organism>
<dbReference type="GO" id="GO:0016301">
    <property type="term" value="F:kinase activity"/>
    <property type="evidence" value="ECO:0007669"/>
    <property type="project" value="UniProtKB-KW"/>
</dbReference>
<keyword evidence="1" id="KW-0418">Kinase</keyword>
<keyword evidence="1" id="KW-0808">Transferase</keyword>
<sequence length="151" mass="16945">MDAHRIADERPVMLKVVSTQVHPHEVQIARFLSFPPLADNPRNHCDPILDVLQDPTDVDQKIIVMPGLIAFDRPKFQTVGEVIDFFRLFECLFLVQIARTVRHVPPIPSYNLCLDRRLPAGTHAGILHARADASCGILTPVGNEYPLEHGI</sequence>
<dbReference type="AlphaFoldDB" id="A0A8H6W460"/>